<dbReference type="HOGENOM" id="CLU_2738033_0_0_9"/>
<gene>
    <name evidence="1" type="ORF">HMPREF9372_1846</name>
</gene>
<reference evidence="1 2" key="1">
    <citation type="submission" date="2011-04" db="EMBL/GenBank/DDBJ databases">
        <authorList>
            <person name="Muzny D."/>
            <person name="Qin X."/>
            <person name="Deng J."/>
            <person name="Jiang H."/>
            <person name="Liu Y."/>
            <person name="Qu J."/>
            <person name="Song X.-Z."/>
            <person name="Zhang L."/>
            <person name="Thornton R."/>
            <person name="Coyle M."/>
            <person name="Francisco L."/>
            <person name="Jackson L."/>
            <person name="Javaid M."/>
            <person name="Korchina V."/>
            <person name="Kovar C."/>
            <person name="Mata R."/>
            <person name="Mathew T."/>
            <person name="Ngo R."/>
            <person name="Nguyen L."/>
            <person name="Nguyen N."/>
            <person name="Okwuonu G."/>
            <person name="Ongeri F."/>
            <person name="Pham C."/>
            <person name="Simmons D."/>
            <person name="Wilczek-Boney K."/>
            <person name="Hale W."/>
            <person name="Jakkamsetti A."/>
            <person name="Pham P."/>
            <person name="Ruth R."/>
            <person name="San Lucas F."/>
            <person name="Warren J."/>
            <person name="Zhang J."/>
            <person name="Zhao Z."/>
            <person name="Zhou C."/>
            <person name="Zhu D."/>
            <person name="Lee S."/>
            <person name="Bess C."/>
            <person name="Blankenburg K."/>
            <person name="Forbes L."/>
            <person name="Fu Q."/>
            <person name="Gubbala S."/>
            <person name="Hirani K."/>
            <person name="Jayaseelan J.C."/>
            <person name="Lara F."/>
            <person name="Munidasa M."/>
            <person name="Palculict T."/>
            <person name="Patil S."/>
            <person name="Pu L.-L."/>
            <person name="Saada N."/>
            <person name="Tang L."/>
            <person name="Weissenberger G."/>
            <person name="Zhu Y."/>
            <person name="Hemphill L."/>
            <person name="Shang Y."/>
            <person name="Youmans B."/>
            <person name="Ayvaz T."/>
            <person name="Ross M."/>
            <person name="Santibanez J."/>
            <person name="Aqrawi P."/>
            <person name="Gross S."/>
            <person name="Joshi V."/>
            <person name="Fowler G."/>
            <person name="Nazareth L."/>
            <person name="Reid J."/>
            <person name="Worley K."/>
            <person name="Petrosino J."/>
            <person name="Highlander S."/>
            <person name="Gibbs R."/>
        </authorList>
    </citation>
    <scope>NUCLEOTIDE SEQUENCE [LARGE SCALE GENOMIC DNA]</scope>
    <source>
        <strain evidence="1 2">2681</strain>
    </source>
</reference>
<dbReference type="AlphaFoldDB" id="F9DSR5"/>
<accession>F9DSR5</accession>
<dbReference type="EMBL" id="AFPZ01000056">
    <property type="protein sequence ID" value="EGQ26173.1"/>
    <property type="molecule type" value="Genomic_DNA"/>
</dbReference>
<evidence type="ECO:0000313" key="1">
    <source>
        <dbReference type="EMBL" id="EGQ26173.1"/>
    </source>
</evidence>
<comment type="caution">
    <text evidence="1">The sequence shown here is derived from an EMBL/GenBank/DDBJ whole genome shotgun (WGS) entry which is preliminary data.</text>
</comment>
<organism evidence="1 2">
    <name type="scientific">Sporosarcina newyorkensis 2681</name>
    <dbReference type="NCBI Taxonomy" id="1027292"/>
    <lineage>
        <taxon>Bacteria</taxon>
        <taxon>Bacillati</taxon>
        <taxon>Bacillota</taxon>
        <taxon>Bacilli</taxon>
        <taxon>Bacillales</taxon>
        <taxon>Caryophanaceae</taxon>
        <taxon>Sporosarcina</taxon>
    </lineage>
</organism>
<evidence type="ECO:0000313" key="2">
    <source>
        <dbReference type="Proteomes" id="UP000005316"/>
    </source>
</evidence>
<protein>
    <submittedName>
        <fullName evidence="1">Uncharacterized protein</fullName>
    </submittedName>
</protein>
<proteinExistence type="predicted"/>
<sequence length="71" mass="7648">MTKRLLLKVFGLSEQPCLISLVKSIDALNSYVAAADSAATANPLPCSLARAASILAFSTRKFVYPEMEEVD</sequence>
<dbReference type="Proteomes" id="UP000005316">
    <property type="component" value="Unassembled WGS sequence"/>
</dbReference>
<name>F9DSR5_9BACL</name>